<reference evidence="1" key="1">
    <citation type="submission" date="2021-01" db="EMBL/GenBank/DDBJ databases">
        <authorList>
            <person name="Corre E."/>
            <person name="Pelletier E."/>
            <person name="Niang G."/>
            <person name="Scheremetjew M."/>
            <person name="Finn R."/>
            <person name="Kale V."/>
            <person name="Holt S."/>
            <person name="Cochrane G."/>
            <person name="Meng A."/>
            <person name="Brown T."/>
            <person name="Cohen L."/>
        </authorList>
    </citation>
    <scope>NUCLEOTIDE SEQUENCE</scope>
    <source>
        <strain evidence="1">CCMP1756</strain>
    </source>
</reference>
<dbReference type="Proteomes" id="UP000789595">
    <property type="component" value="Unassembled WGS sequence"/>
</dbReference>
<protein>
    <submittedName>
        <fullName evidence="1">Uncharacterized protein</fullName>
    </submittedName>
</protein>
<proteinExistence type="predicted"/>
<dbReference type="AlphaFoldDB" id="A0A7S4A7B7"/>
<keyword evidence="3" id="KW-1185">Reference proteome</keyword>
<dbReference type="EMBL" id="CAKKNE010000005">
    <property type="protein sequence ID" value="CAH0376154.1"/>
    <property type="molecule type" value="Genomic_DNA"/>
</dbReference>
<gene>
    <name evidence="1" type="ORF">PCAL00307_LOCUS21521</name>
    <name evidence="2" type="ORF">PECAL_5P07170</name>
</gene>
<evidence type="ECO:0000313" key="1">
    <source>
        <dbReference type="EMBL" id="CAE0706071.1"/>
    </source>
</evidence>
<reference evidence="2" key="2">
    <citation type="submission" date="2021-11" db="EMBL/GenBank/DDBJ databases">
        <authorList>
            <consortium name="Genoscope - CEA"/>
            <person name="William W."/>
        </authorList>
    </citation>
    <scope>NUCLEOTIDE SEQUENCE</scope>
</reference>
<evidence type="ECO:0000313" key="2">
    <source>
        <dbReference type="EMBL" id="CAH0376154.1"/>
    </source>
</evidence>
<evidence type="ECO:0000313" key="3">
    <source>
        <dbReference type="Proteomes" id="UP000789595"/>
    </source>
</evidence>
<sequence>MEAPGDDARGARMRRTLTRELPSAKAIRAMLGAAPVQSDKPPALERRAADRDSMPHEYARVVALSRVKGGRVAHVSQVVGDLVLRVPNVTNESAFALEVIVTGRRYRLDVLKSDLESVHTKEEITELSRDAESELECSGCGRRFGSEMHWLAHQSAPCCTKKRGEPAKKKRRSRKKVTTARIAFRDDADISWRVETAASLVPLLRTDAFWGAPADWAPCAPAADPLKGETSRARVLTLRPRSGVNLVEVLGPLRHLVTPAPVAEVENGAAAEGEGV</sequence>
<dbReference type="OrthoDB" id="206975at2759"/>
<dbReference type="EMBL" id="HBIW01024936">
    <property type="protein sequence ID" value="CAE0706071.1"/>
    <property type="molecule type" value="Transcribed_RNA"/>
</dbReference>
<name>A0A7S4A7B7_9STRA</name>
<organism evidence="1">
    <name type="scientific">Pelagomonas calceolata</name>
    <dbReference type="NCBI Taxonomy" id="35677"/>
    <lineage>
        <taxon>Eukaryota</taxon>
        <taxon>Sar</taxon>
        <taxon>Stramenopiles</taxon>
        <taxon>Ochrophyta</taxon>
        <taxon>Pelagophyceae</taxon>
        <taxon>Pelagomonadales</taxon>
        <taxon>Pelagomonadaceae</taxon>
        <taxon>Pelagomonas</taxon>
    </lineage>
</organism>
<accession>A0A7S4A7B7</accession>